<keyword evidence="2" id="KW-1185">Reference proteome</keyword>
<accession>F1Z7U5</accession>
<dbReference type="EMBL" id="AEWJ01000037">
    <property type="protein sequence ID" value="EGD59280.1"/>
    <property type="molecule type" value="Genomic_DNA"/>
</dbReference>
<gene>
    <name evidence="1" type="ORF">Y88_1342</name>
</gene>
<dbReference type="HOGENOM" id="CLU_3082420_0_0_5"/>
<evidence type="ECO:0000313" key="2">
    <source>
        <dbReference type="Proteomes" id="UP000004728"/>
    </source>
</evidence>
<dbReference type="InParanoid" id="F1Z7U5"/>
<evidence type="ECO:0000313" key="1">
    <source>
        <dbReference type="EMBL" id="EGD59280.1"/>
    </source>
</evidence>
<name>F1Z7U5_9SPHN</name>
<dbReference type="Proteomes" id="UP000004728">
    <property type="component" value="Unassembled WGS sequence"/>
</dbReference>
<comment type="caution">
    <text evidence="1">The sequence shown here is derived from an EMBL/GenBank/DDBJ whole genome shotgun (WGS) entry which is preliminary data.</text>
</comment>
<proteinExistence type="predicted"/>
<protein>
    <submittedName>
        <fullName evidence="1">Uncharacterized protein</fullName>
    </submittedName>
</protein>
<sequence length="52" mass="5607">MAERSDAGPIPREIGSSQMLQARRTVSFEASIAAAMQSSPIRVVRTQDSTSK</sequence>
<dbReference type="AlphaFoldDB" id="F1Z7U5"/>
<organism evidence="1 2">
    <name type="scientific">Novosphingobium nitrogenifigens DSM 19370</name>
    <dbReference type="NCBI Taxonomy" id="983920"/>
    <lineage>
        <taxon>Bacteria</taxon>
        <taxon>Pseudomonadati</taxon>
        <taxon>Pseudomonadota</taxon>
        <taxon>Alphaproteobacteria</taxon>
        <taxon>Sphingomonadales</taxon>
        <taxon>Sphingomonadaceae</taxon>
        <taxon>Novosphingobium</taxon>
    </lineage>
</organism>
<reference evidence="1 2" key="1">
    <citation type="journal article" date="2012" name="J. Bacteriol.">
        <title>Draft Genome Sequence of Novosphingobium nitrogenifigens Y88T.</title>
        <authorList>
            <person name="Strabala T.J."/>
            <person name="Macdonald L."/>
            <person name="Liu V."/>
            <person name="Smit A.M."/>
        </authorList>
    </citation>
    <scope>NUCLEOTIDE SEQUENCE [LARGE SCALE GENOMIC DNA]</scope>
    <source>
        <strain evidence="1 2">DSM 19370</strain>
    </source>
</reference>